<accession>A0ACB6R0P9</accession>
<organism evidence="1 2">
    <name type="scientific">Lindgomyces ingoldianus</name>
    <dbReference type="NCBI Taxonomy" id="673940"/>
    <lineage>
        <taxon>Eukaryota</taxon>
        <taxon>Fungi</taxon>
        <taxon>Dikarya</taxon>
        <taxon>Ascomycota</taxon>
        <taxon>Pezizomycotina</taxon>
        <taxon>Dothideomycetes</taxon>
        <taxon>Pleosporomycetidae</taxon>
        <taxon>Pleosporales</taxon>
        <taxon>Lindgomycetaceae</taxon>
        <taxon>Lindgomyces</taxon>
    </lineage>
</organism>
<sequence>MSELHLHLEPSPSEYFPPLPNRTISFDTVSERDERAAAQSNTSPSKKSNPSSWRQRRAERLARRENTFKLKTMYAALTKDPGNQDGIKEAQDWIEKRLEHLGKDPKFAIVLRGPEDNEVIGWGALELNEQSSIELGGLSNIQSVVVDEAPKKRLIATKRDRAFNWDQLAWKKVDAPFDLIDVGRCKGKKLDELEEFTYESQRGKRNDGKRIYIYIIEEGIQMDVKYRNIPEFPNREQTIYTDHCIIEGHNNENDEDLEFHGTIVASLALGQSHGVSKSATLVSVKYWGPLTDMIDALYKAGIHIRDNGRQLNSIIVLTNGPRDPTDPVKAREIDPAAADTYKWISTLHDAGVPVIAPAGNDRLLKNGNPSREAIDFWPSNWESPNFPLINVAEMDLDGIRSEESQAGNQVTTWASSKAAWVMRKDGTSDEGAGTSLGCGIVAGVIAGLMALDEPPWGAVTGRDRVEAIRQFIRNGDNSGWKRDDKQYGQGNTLIGERII</sequence>
<protein>
    <submittedName>
        <fullName evidence="1">Subtilisin-like protein</fullName>
    </submittedName>
</protein>
<reference evidence="1" key="1">
    <citation type="journal article" date="2020" name="Stud. Mycol.">
        <title>101 Dothideomycetes genomes: a test case for predicting lifestyles and emergence of pathogens.</title>
        <authorList>
            <person name="Haridas S."/>
            <person name="Albert R."/>
            <person name="Binder M."/>
            <person name="Bloem J."/>
            <person name="Labutti K."/>
            <person name="Salamov A."/>
            <person name="Andreopoulos B."/>
            <person name="Baker S."/>
            <person name="Barry K."/>
            <person name="Bills G."/>
            <person name="Bluhm B."/>
            <person name="Cannon C."/>
            <person name="Castanera R."/>
            <person name="Culley D."/>
            <person name="Daum C."/>
            <person name="Ezra D."/>
            <person name="Gonzalez J."/>
            <person name="Henrissat B."/>
            <person name="Kuo A."/>
            <person name="Liang C."/>
            <person name="Lipzen A."/>
            <person name="Lutzoni F."/>
            <person name="Magnuson J."/>
            <person name="Mondo S."/>
            <person name="Nolan M."/>
            <person name="Ohm R."/>
            <person name="Pangilinan J."/>
            <person name="Park H.-J."/>
            <person name="Ramirez L."/>
            <person name="Alfaro M."/>
            <person name="Sun H."/>
            <person name="Tritt A."/>
            <person name="Yoshinaga Y."/>
            <person name="Zwiers L.-H."/>
            <person name="Turgeon B."/>
            <person name="Goodwin S."/>
            <person name="Spatafora J."/>
            <person name="Crous P."/>
            <person name="Grigoriev I."/>
        </authorList>
    </citation>
    <scope>NUCLEOTIDE SEQUENCE</scope>
    <source>
        <strain evidence="1">ATCC 200398</strain>
    </source>
</reference>
<comment type="caution">
    <text evidence="1">The sequence shown here is derived from an EMBL/GenBank/DDBJ whole genome shotgun (WGS) entry which is preliminary data.</text>
</comment>
<keyword evidence="2" id="KW-1185">Reference proteome</keyword>
<evidence type="ECO:0000313" key="1">
    <source>
        <dbReference type="EMBL" id="KAF2472756.1"/>
    </source>
</evidence>
<evidence type="ECO:0000313" key="2">
    <source>
        <dbReference type="Proteomes" id="UP000799755"/>
    </source>
</evidence>
<proteinExistence type="predicted"/>
<dbReference type="Proteomes" id="UP000799755">
    <property type="component" value="Unassembled WGS sequence"/>
</dbReference>
<dbReference type="EMBL" id="MU003501">
    <property type="protein sequence ID" value="KAF2472756.1"/>
    <property type="molecule type" value="Genomic_DNA"/>
</dbReference>
<name>A0ACB6R0P9_9PLEO</name>
<gene>
    <name evidence="1" type="ORF">BDR25DRAFT_365898</name>
</gene>